<feature type="region of interest" description="Disordered" evidence="1">
    <location>
        <begin position="1"/>
        <end position="79"/>
    </location>
</feature>
<dbReference type="EMBL" id="FNFT01000004">
    <property type="protein sequence ID" value="SDK13428.1"/>
    <property type="molecule type" value="Genomic_DNA"/>
</dbReference>
<sequence length="79" mass="8894">MAEDRRRKRDEGPAEEEPFEDRGTDIVYSPVPAELGDEGRKPSHPPGAPETPTPRAEHETSKKGEERIARQQVEGDEEE</sequence>
<evidence type="ECO:0000256" key="1">
    <source>
        <dbReference type="SAM" id="MobiDB-lite"/>
    </source>
</evidence>
<protein>
    <submittedName>
        <fullName evidence="2">Uncharacterized protein</fullName>
    </submittedName>
</protein>
<reference evidence="2 3" key="1">
    <citation type="submission" date="2016-10" db="EMBL/GenBank/DDBJ databases">
        <authorList>
            <person name="Varghese N."/>
            <person name="Submissions S."/>
        </authorList>
    </citation>
    <scope>NUCLEOTIDE SEQUENCE [LARGE SCALE GENOMIC DNA]</scope>
    <source>
        <strain evidence="2 3">DSM 2373</strain>
    </source>
</reference>
<dbReference type="RefSeq" id="WP_150468714.1">
    <property type="nucleotide sequence ID" value="NZ_BCNX01000007.1"/>
</dbReference>
<feature type="compositionally biased region" description="Basic and acidic residues" evidence="1">
    <location>
        <begin position="55"/>
        <end position="69"/>
    </location>
</feature>
<dbReference type="AlphaFoldDB" id="A0A1G8ZEH4"/>
<evidence type="ECO:0000313" key="2">
    <source>
        <dbReference type="EMBL" id="SDK13428.1"/>
    </source>
</evidence>
<accession>A0A1G8ZEH4</accession>
<dbReference type="Proteomes" id="UP000326500">
    <property type="component" value="Unassembled WGS sequence"/>
</dbReference>
<name>A0A1G8ZEH4_9EURY</name>
<proteinExistence type="predicted"/>
<keyword evidence="3" id="KW-1185">Reference proteome</keyword>
<evidence type="ECO:0000313" key="3">
    <source>
        <dbReference type="Proteomes" id="UP000326500"/>
    </source>
</evidence>
<organism evidence="2 3">
    <name type="scientific">Methanoculleus thermophilus</name>
    <dbReference type="NCBI Taxonomy" id="2200"/>
    <lineage>
        <taxon>Archaea</taxon>
        <taxon>Methanobacteriati</taxon>
        <taxon>Methanobacteriota</taxon>
        <taxon>Stenosarchaea group</taxon>
        <taxon>Methanomicrobia</taxon>
        <taxon>Methanomicrobiales</taxon>
        <taxon>Methanomicrobiaceae</taxon>
        <taxon>Methanoculleus</taxon>
    </lineage>
</organism>
<gene>
    <name evidence="2" type="ORF">SAMN04488571_104129</name>
</gene>